<feature type="domain" description="Dienelactone hydrolase" evidence="1">
    <location>
        <begin position="30"/>
        <end position="242"/>
    </location>
</feature>
<dbReference type="GO" id="GO:0016787">
    <property type="term" value="F:hydrolase activity"/>
    <property type="evidence" value="ECO:0007669"/>
    <property type="project" value="UniProtKB-KW"/>
</dbReference>
<reference evidence="2 3" key="1">
    <citation type="journal article" date="2018" name="Mol. Biol. Evol.">
        <title>Broad Genomic Sampling Reveals a Smut Pathogenic Ancestry of the Fungal Clade Ustilaginomycotina.</title>
        <authorList>
            <person name="Kijpornyongpan T."/>
            <person name="Mondo S.J."/>
            <person name="Barry K."/>
            <person name="Sandor L."/>
            <person name="Lee J."/>
            <person name="Lipzen A."/>
            <person name="Pangilinan J."/>
            <person name="LaButti K."/>
            <person name="Hainaut M."/>
            <person name="Henrissat B."/>
            <person name="Grigoriev I.V."/>
            <person name="Spatafora J.W."/>
            <person name="Aime M.C."/>
        </authorList>
    </citation>
    <scope>NUCLEOTIDE SEQUENCE [LARGE SCALE GENOMIC DNA]</scope>
    <source>
        <strain evidence="2 3">MCA 5214</strain>
    </source>
</reference>
<dbReference type="EMBL" id="KZ819665">
    <property type="protein sequence ID" value="PWN28343.1"/>
    <property type="molecule type" value="Genomic_DNA"/>
</dbReference>
<evidence type="ECO:0000313" key="3">
    <source>
        <dbReference type="Proteomes" id="UP000245884"/>
    </source>
</evidence>
<dbReference type="RefSeq" id="XP_025362955.1">
    <property type="nucleotide sequence ID" value="XM_025505819.1"/>
</dbReference>
<sequence length="254" mass="27442">MSLSPCCLQIGSFHKGTPAGKMTKLDGKDTYVTGNSDSSSAILFIADVFGISLNNSKILADKYAEGTGATVYLPDYFDGKDLVAQGMLEGKSVDIPAFLAQFPPRDQAWKQSETFVAEIKKQQPSVKKMGAVGFCWGATSVLHLGSKDAGQNGVDAVAFAHPSIIEASDFEKLEKPGCFICPEHDEQFPSTKRQASWEVATKTLAPKKVFTSFVFLPGLKHGFATRGDSEDEFTATGMQHAANQVIGHFTMFLK</sequence>
<proteinExistence type="predicted"/>
<dbReference type="SUPFAM" id="SSF53474">
    <property type="entry name" value="alpha/beta-Hydrolases"/>
    <property type="match status" value="1"/>
</dbReference>
<keyword evidence="2" id="KW-0378">Hydrolase</keyword>
<dbReference type="OrthoDB" id="17560at2759"/>
<dbReference type="Gene3D" id="3.40.50.1820">
    <property type="entry name" value="alpha/beta hydrolase"/>
    <property type="match status" value="1"/>
</dbReference>
<keyword evidence="3" id="KW-1185">Reference proteome</keyword>
<evidence type="ECO:0000259" key="1">
    <source>
        <dbReference type="Pfam" id="PF01738"/>
    </source>
</evidence>
<dbReference type="Proteomes" id="UP000245884">
    <property type="component" value="Unassembled WGS sequence"/>
</dbReference>
<dbReference type="Pfam" id="PF01738">
    <property type="entry name" value="DLH"/>
    <property type="match status" value="1"/>
</dbReference>
<dbReference type="InterPro" id="IPR002925">
    <property type="entry name" value="Dienelactn_hydro"/>
</dbReference>
<evidence type="ECO:0000313" key="2">
    <source>
        <dbReference type="EMBL" id="PWN28343.1"/>
    </source>
</evidence>
<protein>
    <submittedName>
        <fullName evidence="2">Alpha/beta-hydrolase</fullName>
    </submittedName>
</protein>
<accession>A0A316UWP5</accession>
<dbReference type="PANTHER" id="PTHR17630">
    <property type="entry name" value="DIENELACTONE HYDROLASE"/>
    <property type="match status" value="1"/>
</dbReference>
<dbReference type="PANTHER" id="PTHR17630:SF44">
    <property type="entry name" value="PROTEIN AIM2"/>
    <property type="match status" value="1"/>
</dbReference>
<dbReference type="GeneID" id="37027642"/>
<organism evidence="2 3">
    <name type="scientific">Jaminaea rosea</name>
    <dbReference type="NCBI Taxonomy" id="1569628"/>
    <lineage>
        <taxon>Eukaryota</taxon>
        <taxon>Fungi</taxon>
        <taxon>Dikarya</taxon>
        <taxon>Basidiomycota</taxon>
        <taxon>Ustilaginomycotina</taxon>
        <taxon>Exobasidiomycetes</taxon>
        <taxon>Microstromatales</taxon>
        <taxon>Microstromatales incertae sedis</taxon>
        <taxon>Jaminaea</taxon>
    </lineage>
</organism>
<name>A0A316UWP5_9BASI</name>
<dbReference type="InterPro" id="IPR029058">
    <property type="entry name" value="AB_hydrolase_fold"/>
</dbReference>
<gene>
    <name evidence="2" type="ORF">BDZ90DRAFT_231329</name>
</gene>
<dbReference type="STRING" id="1569628.A0A316UWP5"/>
<dbReference type="AlphaFoldDB" id="A0A316UWP5"/>